<keyword evidence="3" id="KW-0862">Zinc</keyword>
<feature type="compositionally biased region" description="Basic and acidic residues" evidence="6">
    <location>
        <begin position="145"/>
        <end position="158"/>
    </location>
</feature>
<dbReference type="SUPFAM" id="SSF46689">
    <property type="entry name" value="Homeodomain-like"/>
    <property type="match status" value="2"/>
</dbReference>
<evidence type="ECO:0000256" key="6">
    <source>
        <dbReference type="SAM" id="MobiDB-lite"/>
    </source>
</evidence>
<dbReference type="Gene3D" id="1.20.58.1880">
    <property type="match status" value="1"/>
</dbReference>
<dbReference type="PANTHER" id="PTHR16089">
    <property type="entry name" value="REST COREPRESSOR COREST PROTEIN-RELATED"/>
    <property type="match status" value="1"/>
</dbReference>
<accession>A0A663EY98</accession>
<keyword evidence="9" id="KW-1185">Reference proteome</keyword>
<feature type="domain" description="SANT" evidence="7">
    <location>
        <begin position="262"/>
        <end position="313"/>
    </location>
</feature>
<keyword evidence="5" id="KW-0539">Nucleus</keyword>
<evidence type="ECO:0000256" key="3">
    <source>
        <dbReference type="ARBA" id="ARBA00022833"/>
    </source>
</evidence>
<evidence type="ECO:0000256" key="4">
    <source>
        <dbReference type="ARBA" id="ARBA00023125"/>
    </source>
</evidence>
<evidence type="ECO:0000256" key="2">
    <source>
        <dbReference type="ARBA" id="ARBA00022771"/>
    </source>
</evidence>
<dbReference type="Proteomes" id="UP000472275">
    <property type="component" value="Unassembled WGS sequence"/>
</dbReference>
<feature type="region of interest" description="Disordered" evidence="6">
    <location>
        <begin position="1"/>
        <end position="56"/>
    </location>
</feature>
<feature type="region of interest" description="Disordered" evidence="6">
    <location>
        <begin position="320"/>
        <end position="351"/>
    </location>
</feature>
<dbReference type="Pfam" id="PF20878">
    <property type="entry name" value="REST_helical"/>
    <property type="match status" value="1"/>
</dbReference>
<sequence>CPSPPPFDLPVPPQRSPARYSNKELKGDAVWAPNHLRLRRQRKPPPPSYRGIPSDKHGYNIEQALGMLRWHKPRRGESWPTWPTSSALPGRVDGGGHGSFEQAFSFHGKSFARIQQMLPDKLIPSLVKYYYSWKKPAPEPASWTGRRDTEPQDPKKEPPPPPPLINFSLFTPKLPRGKKRNIVTTTPSPASPPPPPGMHLSREDVAGVTANPDLGALALRQLDCQLVSLKRQVQRIKQINSGLKQALEGGVEGLRPPEGNGKFSSRWTTDEQLLVVQALRRYGRDFPAVAGVLGNKTAAQVKSFVLGARRRFGLDRLLREREAQRGGIPPRPPRGGAGGGGGGRGEWGGLG</sequence>
<dbReference type="GO" id="GO:0005667">
    <property type="term" value="C:transcription regulator complex"/>
    <property type="evidence" value="ECO:0007669"/>
    <property type="project" value="TreeGrafter"/>
</dbReference>
<evidence type="ECO:0000313" key="9">
    <source>
        <dbReference type="Proteomes" id="UP000472275"/>
    </source>
</evidence>
<dbReference type="SMART" id="SM00717">
    <property type="entry name" value="SANT"/>
    <property type="match status" value="2"/>
</dbReference>
<keyword evidence="2" id="KW-0863">Zinc-finger</keyword>
<dbReference type="InterPro" id="IPR049048">
    <property type="entry name" value="REST_helical"/>
</dbReference>
<dbReference type="GeneTree" id="ENSGT00940000154196"/>
<dbReference type="GO" id="GO:0008270">
    <property type="term" value="F:zinc ion binding"/>
    <property type="evidence" value="ECO:0007669"/>
    <property type="project" value="UniProtKB-KW"/>
</dbReference>
<dbReference type="InterPro" id="IPR017884">
    <property type="entry name" value="SANT_dom"/>
</dbReference>
<dbReference type="Gene3D" id="1.10.10.60">
    <property type="entry name" value="Homeodomain-like"/>
    <property type="match status" value="1"/>
</dbReference>
<dbReference type="InterPro" id="IPR001005">
    <property type="entry name" value="SANT/Myb"/>
</dbReference>
<proteinExistence type="predicted"/>
<dbReference type="InterPro" id="IPR009057">
    <property type="entry name" value="Homeodomain-like_sf"/>
</dbReference>
<dbReference type="GO" id="GO:0000118">
    <property type="term" value="C:histone deacetylase complex"/>
    <property type="evidence" value="ECO:0007669"/>
    <property type="project" value="TreeGrafter"/>
</dbReference>
<dbReference type="InterPro" id="IPR051066">
    <property type="entry name" value="Trans_reg/Corepressor"/>
</dbReference>
<evidence type="ECO:0000256" key="5">
    <source>
        <dbReference type="ARBA" id="ARBA00023242"/>
    </source>
</evidence>
<evidence type="ECO:0000259" key="7">
    <source>
        <dbReference type="PROSITE" id="PS51293"/>
    </source>
</evidence>
<dbReference type="GO" id="GO:0003677">
    <property type="term" value="F:DNA binding"/>
    <property type="evidence" value="ECO:0007669"/>
    <property type="project" value="UniProtKB-KW"/>
</dbReference>
<dbReference type="AlphaFoldDB" id="A0A663EY98"/>
<name>A0A663EY98_AQUCH</name>
<dbReference type="GO" id="GO:0006357">
    <property type="term" value="P:regulation of transcription by RNA polymerase II"/>
    <property type="evidence" value="ECO:0007669"/>
    <property type="project" value="TreeGrafter"/>
</dbReference>
<dbReference type="Pfam" id="PF00249">
    <property type="entry name" value="Myb_DNA-binding"/>
    <property type="match status" value="1"/>
</dbReference>
<feature type="compositionally biased region" description="Gly residues" evidence="6">
    <location>
        <begin position="335"/>
        <end position="351"/>
    </location>
</feature>
<dbReference type="FunFam" id="1.10.10.60:FF:000012">
    <property type="entry name" value="Metastasis-associated 1 family, member 3"/>
    <property type="match status" value="1"/>
</dbReference>
<feature type="compositionally biased region" description="Pro residues" evidence="6">
    <location>
        <begin position="1"/>
        <end position="15"/>
    </location>
</feature>
<feature type="region of interest" description="Disordered" evidence="6">
    <location>
        <begin position="137"/>
        <end position="202"/>
    </location>
</feature>
<evidence type="ECO:0000313" key="8">
    <source>
        <dbReference type="Ensembl" id="ENSACCP00020016661.1"/>
    </source>
</evidence>
<dbReference type="FunFam" id="1.20.58.1880:FF:000001">
    <property type="entry name" value="REST corepressor 1"/>
    <property type="match status" value="1"/>
</dbReference>
<dbReference type="GO" id="GO:0003714">
    <property type="term" value="F:transcription corepressor activity"/>
    <property type="evidence" value="ECO:0007669"/>
    <property type="project" value="TreeGrafter"/>
</dbReference>
<keyword evidence="4" id="KW-0238">DNA-binding</keyword>
<evidence type="ECO:0000256" key="1">
    <source>
        <dbReference type="ARBA" id="ARBA00022723"/>
    </source>
</evidence>
<reference evidence="8" key="2">
    <citation type="submission" date="2025-09" db="UniProtKB">
        <authorList>
            <consortium name="Ensembl"/>
        </authorList>
    </citation>
    <scope>IDENTIFICATION</scope>
</reference>
<reference evidence="8" key="1">
    <citation type="submission" date="2025-08" db="UniProtKB">
        <authorList>
            <consortium name="Ensembl"/>
        </authorList>
    </citation>
    <scope>IDENTIFICATION</scope>
</reference>
<dbReference type="PANTHER" id="PTHR16089:SF12">
    <property type="entry name" value="REST COREPRESSOR 2"/>
    <property type="match status" value="1"/>
</dbReference>
<dbReference type="Ensembl" id="ENSACCT00020017387.1">
    <property type="protein sequence ID" value="ENSACCP00020016661.1"/>
    <property type="gene ID" value="ENSACCG00020011393.1"/>
</dbReference>
<dbReference type="PROSITE" id="PS51293">
    <property type="entry name" value="SANT"/>
    <property type="match status" value="1"/>
</dbReference>
<dbReference type="CDD" id="cd00167">
    <property type="entry name" value="SANT"/>
    <property type="match status" value="1"/>
</dbReference>
<protein>
    <recommendedName>
        <fullName evidence="7">SANT domain-containing protein</fullName>
    </recommendedName>
</protein>
<organism evidence="8 9">
    <name type="scientific">Aquila chrysaetos chrysaetos</name>
    <dbReference type="NCBI Taxonomy" id="223781"/>
    <lineage>
        <taxon>Eukaryota</taxon>
        <taxon>Metazoa</taxon>
        <taxon>Chordata</taxon>
        <taxon>Craniata</taxon>
        <taxon>Vertebrata</taxon>
        <taxon>Euteleostomi</taxon>
        <taxon>Archelosauria</taxon>
        <taxon>Archosauria</taxon>
        <taxon>Dinosauria</taxon>
        <taxon>Saurischia</taxon>
        <taxon>Theropoda</taxon>
        <taxon>Coelurosauria</taxon>
        <taxon>Aves</taxon>
        <taxon>Neognathae</taxon>
        <taxon>Neoaves</taxon>
        <taxon>Telluraves</taxon>
        <taxon>Accipitrimorphae</taxon>
        <taxon>Accipitriformes</taxon>
        <taxon>Accipitridae</taxon>
        <taxon>Accipitrinae</taxon>
        <taxon>Aquila</taxon>
    </lineage>
</organism>
<keyword evidence="1" id="KW-0479">Metal-binding</keyword>